<gene>
    <name evidence="2" type="ORF">GRJ2_001193100</name>
</gene>
<evidence type="ECO:0000313" key="2">
    <source>
        <dbReference type="EMBL" id="GAB0187278.1"/>
    </source>
</evidence>
<organism evidence="2 3">
    <name type="scientific">Grus japonensis</name>
    <name type="common">Japanese crane</name>
    <name type="synonym">Red-crowned crane</name>
    <dbReference type="NCBI Taxonomy" id="30415"/>
    <lineage>
        <taxon>Eukaryota</taxon>
        <taxon>Metazoa</taxon>
        <taxon>Chordata</taxon>
        <taxon>Craniata</taxon>
        <taxon>Vertebrata</taxon>
        <taxon>Euteleostomi</taxon>
        <taxon>Archelosauria</taxon>
        <taxon>Archosauria</taxon>
        <taxon>Dinosauria</taxon>
        <taxon>Saurischia</taxon>
        <taxon>Theropoda</taxon>
        <taxon>Coelurosauria</taxon>
        <taxon>Aves</taxon>
        <taxon>Neognathae</taxon>
        <taxon>Neoaves</taxon>
        <taxon>Gruiformes</taxon>
        <taxon>Gruidae</taxon>
        <taxon>Grus</taxon>
    </lineage>
</organism>
<protein>
    <submittedName>
        <fullName evidence="2">Uncharacterized protein</fullName>
    </submittedName>
</protein>
<proteinExistence type="predicted"/>
<accession>A0ABC9WP87</accession>
<dbReference type="Proteomes" id="UP001623348">
    <property type="component" value="Unassembled WGS sequence"/>
</dbReference>
<comment type="caution">
    <text evidence="2">The sequence shown here is derived from an EMBL/GenBank/DDBJ whole genome shotgun (WGS) entry which is preliminary data.</text>
</comment>
<reference evidence="2 3" key="1">
    <citation type="submission" date="2024-06" db="EMBL/GenBank/DDBJ databases">
        <title>The draft genome of Grus japonensis, version 3.</title>
        <authorList>
            <person name="Nabeshima K."/>
            <person name="Suzuki S."/>
            <person name="Onuma M."/>
        </authorList>
    </citation>
    <scope>NUCLEOTIDE SEQUENCE [LARGE SCALE GENOMIC DNA]</scope>
    <source>
        <strain evidence="2 3">451A</strain>
    </source>
</reference>
<dbReference type="AlphaFoldDB" id="A0ABC9WP87"/>
<name>A0ABC9WP87_GRUJA</name>
<feature type="region of interest" description="Disordered" evidence="1">
    <location>
        <begin position="17"/>
        <end position="38"/>
    </location>
</feature>
<evidence type="ECO:0000256" key="1">
    <source>
        <dbReference type="SAM" id="MobiDB-lite"/>
    </source>
</evidence>
<evidence type="ECO:0000313" key="3">
    <source>
        <dbReference type="Proteomes" id="UP001623348"/>
    </source>
</evidence>
<dbReference type="EMBL" id="BAAFJT010000003">
    <property type="protein sequence ID" value="GAB0187278.1"/>
    <property type="molecule type" value="Genomic_DNA"/>
</dbReference>
<keyword evidence="3" id="KW-1185">Reference proteome</keyword>
<sequence length="130" mass="13623">MEKAMVRQAVPLQPMEVNSGADIHGGPRARAGGCQKEAVTPWQPALEQAPGRTCDPMERGAHTGAGLLAGLVTLWGPTLEQSVPEGLHLMEETHAGAVHEELQPVGRTHIEVHGGLSPMGGTPCWSRGGV</sequence>